<reference evidence="3" key="1">
    <citation type="journal article" date="2019" name="Int. J. Syst. Evol. Microbiol.">
        <title>The Global Catalogue of Microorganisms (GCM) 10K type strain sequencing project: providing services to taxonomists for standard genome sequencing and annotation.</title>
        <authorList>
            <consortium name="The Broad Institute Genomics Platform"/>
            <consortium name="The Broad Institute Genome Sequencing Center for Infectious Disease"/>
            <person name="Wu L."/>
            <person name="Ma J."/>
        </authorList>
    </citation>
    <scope>NUCLEOTIDE SEQUENCE [LARGE SCALE GENOMIC DNA]</scope>
    <source>
        <strain evidence="3">CGMCC 1.16855</strain>
    </source>
</reference>
<dbReference type="RefSeq" id="WP_216834078.1">
    <property type="nucleotide sequence ID" value="NZ_JAFNJS010000001.1"/>
</dbReference>
<dbReference type="InterPro" id="IPR050557">
    <property type="entry name" value="RTX_toxin/Mannuronan_C5-epim"/>
</dbReference>
<evidence type="ECO:0000256" key="1">
    <source>
        <dbReference type="SAM" id="MobiDB-lite"/>
    </source>
</evidence>
<dbReference type="InterPro" id="IPR001343">
    <property type="entry name" value="Hemolysn_Ca-bd"/>
</dbReference>
<name>A0ABV7BLX5_9PROT</name>
<keyword evidence="3" id="KW-1185">Reference proteome</keyword>
<dbReference type="PROSITE" id="PS00330">
    <property type="entry name" value="HEMOLYSIN_CALCIUM"/>
    <property type="match status" value="2"/>
</dbReference>
<gene>
    <name evidence="2" type="ORF">ACFOD3_01905</name>
</gene>
<dbReference type="EMBL" id="JBHRSB010000001">
    <property type="protein sequence ID" value="MFC2998625.1"/>
    <property type="molecule type" value="Genomic_DNA"/>
</dbReference>
<dbReference type="Pfam" id="PF00353">
    <property type="entry name" value="HemolysinCabind"/>
    <property type="match status" value="4"/>
</dbReference>
<organism evidence="2 3">
    <name type="scientific">Falsiroseomonas tokyonensis</name>
    <dbReference type="NCBI Taxonomy" id="430521"/>
    <lineage>
        <taxon>Bacteria</taxon>
        <taxon>Pseudomonadati</taxon>
        <taxon>Pseudomonadota</taxon>
        <taxon>Alphaproteobacteria</taxon>
        <taxon>Acetobacterales</taxon>
        <taxon>Roseomonadaceae</taxon>
        <taxon>Falsiroseomonas</taxon>
    </lineage>
</organism>
<feature type="compositionally biased region" description="Polar residues" evidence="1">
    <location>
        <begin position="1"/>
        <end position="35"/>
    </location>
</feature>
<protein>
    <submittedName>
        <fullName evidence="2">Calcium-binding protein</fullName>
    </submittedName>
</protein>
<feature type="compositionally biased region" description="Gly residues" evidence="1">
    <location>
        <begin position="97"/>
        <end position="117"/>
    </location>
</feature>
<comment type="caution">
    <text evidence="2">The sequence shown here is derived from an EMBL/GenBank/DDBJ whole genome shotgun (WGS) entry which is preliminary data.</text>
</comment>
<proteinExistence type="predicted"/>
<dbReference type="Proteomes" id="UP001595420">
    <property type="component" value="Unassembled WGS sequence"/>
</dbReference>
<evidence type="ECO:0000313" key="2">
    <source>
        <dbReference type="EMBL" id="MFC2998625.1"/>
    </source>
</evidence>
<feature type="compositionally biased region" description="Low complexity" evidence="1">
    <location>
        <begin position="53"/>
        <end position="62"/>
    </location>
</feature>
<evidence type="ECO:0000313" key="3">
    <source>
        <dbReference type="Proteomes" id="UP001595420"/>
    </source>
</evidence>
<accession>A0ABV7BLX5</accession>
<feature type="region of interest" description="Disordered" evidence="1">
    <location>
        <begin position="1"/>
        <end position="117"/>
    </location>
</feature>
<dbReference type="PANTHER" id="PTHR38340">
    <property type="entry name" value="S-LAYER PROTEIN"/>
    <property type="match status" value="1"/>
</dbReference>
<dbReference type="InterPro" id="IPR018511">
    <property type="entry name" value="Hemolysin-typ_Ca-bd_CS"/>
</dbReference>
<dbReference type="PANTHER" id="PTHR38340:SF1">
    <property type="entry name" value="S-LAYER PROTEIN"/>
    <property type="match status" value="1"/>
</dbReference>
<sequence>MTSTNPEAIESSALSKVSGGQQAQGTPGHDTITTGHENDLVFGQGGSDLISTGQGDDQVQAGDGDDNVQGGDGQNLLFGEAGNDFMHSGEGNDQLQGGQGNDILLGGGGTDQIFGGDGNDIMDGGANDGSADYVKGGMGDDSFVWAPGSGNDSFQGGPGQDTITLPSVTLQQLQSGLNMWTGGLTMQVNSEGYVTFTNAQGQPVSFAGQLTINGETLTFQDVEKLRISV</sequence>